<dbReference type="EMBL" id="JAAGNZ010000001">
    <property type="protein sequence ID" value="NEU67830.1"/>
    <property type="molecule type" value="Genomic_DNA"/>
</dbReference>
<evidence type="ECO:0000313" key="2">
    <source>
        <dbReference type="EMBL" id="NEU67830.1"/>
    </source>
</evidence>
<dbReference type="RefSeq" id="WP_164038569.1">
    <property type="nucleotide sequence ID" value="NZ_JAAGNZ010000001.1"/>
</dbReference>
<keyword evidence="3" id="KW-1185">Reference proteome</keyword>
<keyword evidence="1" id="KW-0812">Transmembrane</keyword>
<reference evidence="2 3" key="1">
    <citation type="submission" date="2020-02" db="EMBL/GenBank/DDBJ databases">
        <title>Draft genome sequence of two Spirosoma agri KCTC 52727 and Spirosoma terrae KCTC 52035.</title>
        <authorList>
            <person name="Rojas J."/>
            <person name="Ambika Manirajan B."/>
            <person name="Ratering S."/>
            <person name="Suarez C."/>
            <person name="Schnell S."/>
        </authorList>
    </citation>
    <scope>NUCLEOTIDE SEQUENCE [LARGE SCALE GENOMIC DNA]</scope>
    <source>
        <strain evidence="2 3">KCTC 52727</strain>
    </source>
</reference>
<accession>A0A6M0IHT0</accession>
<dbReference type="AlphaFoldDB" id="A0A6M0IHT0"/>
<dbReference type="Proteomes" id="UP000477386">
    <property type="component" value="Unassembled WGS sequence"/>
</dbReference>
<feature type="transmembrane region" description="Helical" evidence="1">
    <location>
        <begin position="31"/>
        <end position="53"/>
    </location>
</feature>
<sequence>MSDLILDSSSTSTVSLNSKDSRSFVELCTYYLIRVCVLMLAIVLSTWLTNITYTVTHSFVISISMGGIGFWLVCSFLLKERIETLPGSTASSIGQEQARPAVSKRYFTSPIVDERVYYCQGQLSSSQIVSLTLLYCGSFTEEAQEFYRSSKATSLDTFSIGNAPEYISVYGLIDSKGSRYMFLEVFTGASSLERGYFQQVDQWPSFGIHPLV</sequence>
<proteinExistence type="predicted"/>
<name>A0A6M0IHT0_9BACT</name>
<gene>
    <name evidence="2" type="ORF">GK091_13145</name>
</gene>
<organism evidence="2 3">
    <name type="scientific">Spirosoma agri</name>
    <dbReference type="NCBI Taxonomy" id="1987381"/>
    <lineage>
        <taxon>Bacteria</taxon>
        <taxon>Pseudomonadati</taxon>
        <taxon>Bacteroidota</taxon>
        <taxon>Cytophagia</taxon>
        <taxon>Cytophagales</taxon>
        <taxon>Cytophagaceae</taxon>
        <taxon>Spirosoma</taxon>
    </lineage>
</organism>
<evidence type="ECO:0000256" key="1">
    <source>
        <dbReference type="SAM" id="Phobius"/>
    </source>
</evidence>
<keyword evidence="1" id="KW-1133">Transmembrane helix</keyword>
<keyword evidence="1" id="KW-0472">Membrane</keyword>
<comment type="caution">
    <text evidence="2">The sequence shown here is derived from an EMBL/GenBank/DDBJ whole genome shotgun (WGS) entry which is preliminary data.</text>
</comment>
<feature type="transmembrane region" description="Helical" evidence="1">
    <location>
        <begin position="59"/>
        <end position="78"/>
    </location>
</feature>
<protein>
    <submittedName>
        <fullName evidence="2">Uncharacterized protein</fullName>
    </submittedName>
</protein>
<evidence type="ECO:0000313" key="3">
    <source>
        <dbReference type="Proteomes" id="UP000477386"/>
    </source>
</evidence>